<evidence type="ECO:0000256" key="1">
    <source>
        <dbReference type="SAM" id="MobiDB-lite"/>
    </source>
</evidence>
<protein>
    <submittedName>
        <fullName evidence="2">Uncharacterized protein</fullName>
    </submittedName>
</protein>
<evidence type="ECO:0000313" key="2">
    <source>
        <dbReference type="EMBL" id="CAD2220657.1"/>
    </source>
</evidence>
<dbReference type="EMBL" id="LR877162">
    <property type="protein sequence ID" value="CAD2220657.1"/>
    <property type="molecule type" value="Genomic_DNA"/>
</dbReference>
<gene>
    <name evidence="2" type="ORF">ADEAN_000817900</name>
</gene>
<reference evidence="2 3" key="1">
    <citation type="submission" date="2020-08" db="EMBL/GenBank/DDBJ databases">
        <authorList>
            <person name="Newling K."/>
            <person name="Davey J."/>
            <person name="Forrester S."/>
        </authorList>
    </citation>
    <scope>NUCLEOTIDE SEQUENCE [LARGE SCALE GENOMIC DNA]</scope>
    <source>
        <strain evidence="3">Crithidia deanei Carvalho (ATCC PRA-265)</strain>
    </source>
</reference>
<proteinExistence type="predicted"/>
<evidence type="ECO:0000313" key="3">
    <source>
        <dbReference type="Proteomes" id="UP000515908"/>
    </source>
</evidence>
<keyword evidence="3" id="KW-1185">Reference proteome</keyword>
<feature type="compositionally biased region" description="Basic and acidic residues" evidence="1">
    <location>
        <begin position="273"/>
        <end position="282"/>
    </location>
</feature>
<dbReference type="VEuPathDB" id="TriTrypDB:ADEAN_000817900"/>
<dbReference type="AlphaFoldDB" id="A0A7G2CNJ0"/>
<sequence length="417" mass="46247">MARHTQQGRDYFHLSSPMSGCFLPDEVQHFFFSVCAPISGRFKQTLELLTVPAVSGATRTVIELIALIDPVEPCASQAAVGVGKSMTTKLEQRAAEDAARKTLSASEEQEGAALRSAIQAMEAARDGPKRAVEAHHAESRAVWEKENTFPADGLPYNREVFDTLQQIHHNLRDTIASLGGREIPREWAGDLVQYSLDINLLRDNPTKSVLREAVDVLLRAARVSEREEEPLNELLPRAARALALYEQQRLTPGVQEELTTGQLLHEVPTEEPAPPKEKEKGGARPTSSAGKTAKTAGGKVPPTTPAVAPVLGSLRHQRKEQVFAQLSAEERRLLEDESDLLLARWETSMEATREEQTADYLRHFRHVLAAVQLPLLEVMTHYRREDLKDIQTFADIKVNPATETVTSPPTRSSSKKR</sequence>
<feature type="region of interest" description="Disordered" evidence="1">
    <location>
        <begin position="259"/>
        <end position="305"/>
    </location>
</feature>
<organism evidence="2 3">
    <name type="scientific">Angomonas deanei</name>
    <dbReference type="NCBI Taxonomy" id="59799"/>
    <lineage>
        <taxon>Eukaryota</taxon>
        <taxon>Discoba</taxon>
        <taxon>Euglenozoa</taxon>
        <taxon>Kinetoplastea</taxon>
        <taxon>Metakinetoplastina</taxon>
        <taxon>Trypanosomatida</taxon>
        <taxon>Trypanosomatidae</taxon>
        <taxon>Strigomonadinae</taxon>
        <taxon>Angomonas</taxon>
    </lineage>
</organism>
<accession>A0A7G2CNJ0</accession>
<name>A0A7G2CNJ0_9TRYP</name>
<dbReference type="Proteomes" id="UP000515908">
    <property type="component" value="Chromosome 18"/>
</dbReference>